<dbReference type="eggNOG" id="COG0464">
    <property type="taxonomic scope" value="Bacteria"/>
</dbReference>
<evidence type="ECO:0000256" key="2">
    <source>
        <dbReference type="ARBA" id="ARBA00022840"/>
    </source>
</evidence>
<gene>
    <name evidence="6" type="primary">ftsH1</name>
    <name evidence="6" type="ORF">BN1048_00951</name>
</gene>
<dbReference type="GO" id="GO:0008237">
    <property type="term" value="F:metallopeptidase activity"/>
    <property type="evidence" value="ECO:0007669"/>
    <property type="project" value="UniProtKB-KW"/>
</dbReference>
<dbReference type="HOGENOM" id="CLU_023673_0_0_9"/>
<evidence type="ECO:0000259" key="5">
    <source>
        <dbReference type="SMART" id="SM00382"/>
    </source>
</evidence>
<keyword evidence="6" id="KW-0645">Protease</keyword>
<dbReference type="GO" id="GO:0006508">
    <property type="term" value="P:proteolysis"/>
    <property type="evidence" value="ECO:0007669"/>
    <property type="project" value="UniProtKB-KW"/>
</dbReference>
<name>A0A078M2D7_9STAP</name>
<accession>A0A078M2D7</accession>
<proteinExistence type="inferred from homology"/>
<comment type="similarity">
    <text evidence="3">Belongs to the AAA ATPase family. Highly divergent.</text>
</comment>
<protein>
    <recommendedName>
        <fullName evidence="4">Uncharacterized AAA domain-containing protein ycf46</fullName>
    </recommendedName>
</protein>
<dbReference type="SMART" id="SM00382">
    <property type="entry name" value="AAA"/>
    <property type="match status" value="1"/>
</dbReference>
<dbReference type="PANTHER" id="PTHR42960">
    <property type="entry name" value="YCF46 PROTEIN"/>
    <property type="match status" value="1"/>
</dbReference>
<dbReference type="SUPFAM" id="SSF52540">
    <property type="entry name" value="P-loop containing nucleoside triphosphate hydrolases"/>
    <property type="match status" value="1"/>
</dbReference>
<dbReference type="Gene3D" id="1.10.8.60">
    <property type="match status" value="1"/>
</dbReference>
<dbReference type="InterPro" id="IPR027417">
    <property type="entry name" value="P-loop_NTPase"/>
</dbReference>
<organism evidence="6 7">
    <name type="scientific">Jeotgalicoccus saudimassiliensis</name>
    <dbReference type="NCBI Taxonomy" id="1461582"/>
    <lineage>
        <taxon>Bacteria</taxon>
        <taxon>Bacillati</taxon>
        <taxon>Bacillota</taxon>
        <taxon>Bacilli</taxon>
        <taxon>Bacillales</taxon>
        <taxon>Staphylococcaceae</taxon>
        <taxon>Jeotgalicoccus</taxon>
    </lineage>
</organism>
<sequence>MMNNNKALEFEITKFVQSNIPLIFLQKFSLDEVEKTMRSFKNKNSVENVFYFNVTQGFGEQPGVELSDYDVLLNGLTELLKTDSEQIVLIHGAESLFNGNRTDESGKLMEILSVFVHRVQTNKHYNTTIIFNGSHYDIPPELRDGAMIIENTLPDENDIYNIIEDFIRTNHLEAYTDAGNTDPNLIENLKGLSYYEITQALSFIFYEFGIKVFNSQIDSSISREIYTIKEQMLKKMGTLSIVETTENVDDIIGLDHLKAYIKEERAAFSNMNLLAKNGVELPKGILILGEPGTGKSMTAKAAANALGLKLIKFDISKIMGKYVGDSEKNIMETLKVIEHMSPCVLWIDEIEKAFSGVNDNDNQVLRRVFGILLSWMSDDNKGAFVVGTANNIDGVLPPEFLRKGRFDEIFYVSKPDEDARLLLFEDKFKKRAIPLKLHDDELEQLAGQSAGFTGADIEYICNRTARKFHLSKAEIGTNRYRETIRVLLFKEVQFVRDNREAELTAENYNELDAYYKEMYGEELEYLNNNVKNKNPLESKISEVLDSKISEKINQDIEKMLNRKRNRRKYRNADG</sequence>
<dbReference type="GO" id="GO:0005524">
    <property type="term" value="F:ATP binding"/>
    <property type="evidence" value="ECO:0007669"/>
    <property type="project" value="UniProtKB-KW"/>
</dbReference>
<evidence type="ECO:0000256" key="4">
    <source>
        <dbReference type="ARBA" id="ARBA00040480"/>
    </source>
</evidence>
<keyword evidence="6" id="KW-0378">Hydrolase</keyword>
<dbReference type="InterPro" id="IPR003959">
    <property type="entry name" value="ATPase_AAA_core"/>
</dbReference>
<dbReference type="OrthoDB" id="9806903at2"/>
<evidence type="ECO:0000256" key="3">
    <source>
        <dbReference type="ARBA" id="ARBA00038088"/>
    </source>
</evidence>
<dbReference type="Pfam" id="PF00004">
    <property type="entry name" value="AAA"/>
    <property type="match status" value="1"/>
</dbReference>
<dbReference type="EMBL" id="CCSE01000001">
    <property type="protein sequence ID" value="CEA00414.1"/>
    <property type="molecule type" value="Genomic_DNA"/>
</dbReference>
<evidence type="ECO:0000313" key="6">
    <source>
        <dbReference type="EMBL" id="CEA00414.1"/>
    </source>
</evidence>
<dbReference type="InterPro" id="IPR052381">
    <property type="entry name" value="AAA_domain_protein"/>
</dbReference>
<dbReference type="Proteomes" id="UP000044136">
    <property type="component" value="Unassembled WGS sequence"/>
</dbReference>
<keyword evidence="2" id="KW-0067">ATP-binding</keyword>
<evidence type="ECO:0000313" key="7">
    <source>
        <dbReference type="Proteomes" id="UP000044136"/>
    </source>
</evidence>
<reference evidence="6 7" key="1">
    <citation type="submission" date="2014-07" db="EMBL/GenBank/DDBJ databases">
        <authorList>
            <person name="Urmite Genomes Urmite Genomes"/>
        </authorList>
    </citation>
    <scope>NUCLEOTIDE SEQUENCE [LARGE SCALE GENOMIC DNA]</scope>
    <source>
        <strain evidence="6 7">13MG44_air</strain>
    </source>
</reference>
<dbReference type="AlphaFoldDB" id="A0A078M2D7"/>
<dbReference type="STRING" id="1461582.BN1048_00951"/>
<keyword evidence="6" id="KW-0482">Metalloprotease</keyword>
<dbReference type="InterPro" id="IPR003593">
    <property type="entry name" value="AAA+_ATPase"/>
</dbReference>
<dbReference type="PANTHER" id="PTHR42960:SF1">
    <property type="entry name" value="YCF46 PROTEIN"/>
    <property type="match status" value="1"/>
</dbReference>
<keyword evidence="1" id="KW-0547">Nucleotide-binding</keyword>
<dbReference type="GO" id="GO:0016887">
    <property type="term" value="F:ATP hydrolysis activity"/>
    <property type="evidence" value="ECO:0007669"/>
    <property type="project" value="InterPro"/>
</dbReference>
<feature type="domain" description="AAA+ ATPase" evidence="5">
    <location>
        <begin position="281"/>
        <end position="416"/>
    </location>
</feature>
<dbReference type="Gene3D" id="3.40.50.300">
    <property type="entry name" value="P-loop containing nucleotide triphosphate hydrolases"/>
    <property type="match status" value="1"/>
</dbReference>
<keyword evidence="7" id="KW-1185">Reference proteome</keyword>
<evidence type="ECO:0000256" key="1">
    <source>
        <dbReference type="ARBA" id="ARBA00022741"/>
    </source>
</evidence>